<dbReference type="InterPro" id="IPR001251">
    <property type="entry name" value="CRAL-TRIO_dom"/>
</dbReference>
<comment type="similarity">
    <text evidence="3">Belongs to the patellin family.</text>
</comment>
<dbReference type="SUPFAM" id="SSF101576">
    <property type="entry name" value="Supernatant protein factor (SPF), C-terminal domain"/>
    <property type="match status" value="1"/>
</dbReference>
<organism evidence="13 14">
    <name type="scientific">Brassica rapa subsp. trilocularis</name>
    <dbReference type="NCBI Taxonomy" id="1813537"/>
    <lineage>
        <taxon>Eukaryota</taxon>
        <taxon>Viridiplantae</taxon>
        <taxon>Streptophyta</taxon>
        <taxon>Embryophyta</taxon>
        <taxon>Tracheophyta</taxon>
        <taxon>Spermatophyta</taxon>
        <taxon>Magnoliopsida</taxon>
        <taxon>eudicotyledons</taxon>
        <taxon>Gunneridae</taxon>
        <taxon>Pentapetalae</taxon>
        <taxon>rosids</taxon>
        <taxon>malvids</taxon>
        <taxon>Brassicales</taxon>
        <taxon>Brassicaceae</taxon>
        <taxon>Brassiceae</taxon>
        <taxon>Brassica</taxon>
    </lineage>
</organism>
<dbReference type="SMART" id="SM01100">
    <property type="entry name" value="CRAL_TRIO_N"/>
    <property type="match status" value="1"/>
</dbReference>
<dbReference type="Proteomes" id="UP000823674">
    <property type="component" value="Chromosome A09"/>
</dbReference>
<evidence type="ECO:0000313" key="14">
    <source>
        <dbReference type="Proteomes" id="UP000823674"/>
    </source>
</evidence>
<dbReference type="Pfam" id="PF03765">
    <property type="entry name" value="CRAL_TRIO_N"/>
    <property type="match status" value="1"/>
</dbReference>
<dbReference type="InterPro" id="IPR036273">
    <property type="entry name" value="CRAL/TRIO_N_dom_sf"/>
</dbReference>
<feature type="region of interest" description="Disordered" evidence="10">
    <location>
        <begin position="1"/>
        <end position="76"/>
    </location>
</feature>
<feature type="compositionally biased region" description="Basic and acidic residues" evidence="10">
    <location>
        <begin position="252"/>
        <end position="272"/>
    </location>
</feature>
<evidence type="ECO:0000313" key="13">
    <source>
        <dbReference type="EMBL" id="KAG5385680.1"/>
    </source>
</evidence>
<dbReference type="InterPro" id="IPR036865">
    <property type="entry name" value="CRAL-TRIO_dom_sf"/>
</dbReference>
<evidence type="ECO:0000256" key="3">
    <source>
        <dbReference type="ARBA" id="ARBA00007155"/>
    </source>
</evidence>
<keyword evidence="5" id="KW-0963">Cytoplasm</keyword>
<protein>
    <recommendedName>
        <fullName evidence="15">CRAL-TRIO domain-containing protein</fullName>
    </recommendedName>
</protein>
<feature type="domain" description="GOLD" evidence="12">
    <location>
        <begin position="602"/>
        <end position="703"/>
    </location>
</feature>
<feature type="domain" description="CRAL-TRIO" evidence="11">
    <location>
        <begin position="426"/>
        <end position="598"/>
    </location>
</feature>
<dbReference type="SUPFAM" id="SSF46938">
    <property type="entry name" value="CRAL/TRIO N-terminal domain"/>
    <property type="match status" value="1"/>
</dbReference>
<dbReference type="Pfam" id="PF00650">
    <property type="entry name" value="CRAL_TRIO"/>
    <property type="match status" value="1"/>
</dbReference>
<keyword evidence="4" id="KW-0813">Transport</keyword>
<comment type="caution">
    <text evidence="13">The sequence shown here is derived from an EMBL/GenBank/DDBJ whole genome shotgun (WGS) entry which is preliminary data.</text>
</comment>
<feature type="compositionally biased region" description="Low complexity" evidence="10">
    <location>
        <begin position="176"/>
        <end position="191"/>
    </location>
</feature>
<evidence type="ECO:0000256" key="7">
    <source>
        <dbReference type="ARBA" id="ARBA00023121"/>
    </source>
</evidence>
<dbReference type="EMBL" id="JADBGQ010000008">
    <property type="protein sequence ID" value="KAG5385680.1"/>
    <property type="molecule type" value="Genomic_DNA"/>
</dbReference>
<dbReference type="Pfam" id="PF25099">
    <property type="entry name" value="GOLD_PATL1_C"/>
    <property type="match status" value="1"/>
</dbReference>
<proteinExistence type="inferred from homology"/>
<feature type="region of interest" description="Disordered" evidence="10">
    <location>
        <begin position="129"/>
        <end position="322"/>
    </location>
</feature>
<evidence type="ECO:0000256" key="1">
    <source>
        <dbReference type="ARBA" id="ARBA00004370"/>
    </source>
</evidence>
<evidence type="ECO:0000256" key="5">
    <source>
        <dbReference type="ARBA" id="ARBA00022490"/>
    </source>
</evidence>
<evidence type="ECO:0000259" key="12">
    <source>
        <dbReference type="PROSITE" id="PS50866"/>
    </source>
</evidence>
<dbReference type="PANTHER" id="PTHR45932:SF27">
    <property type="entry name" value="PATELLIN-2"/>
    <property type="match status" value="1"/>
</dbReference>
<sequence>MAQEEIQKPAASTTTAPVPAKEETPVVPPVKEVSAPVTTDKSVTAPAPESKEEKVVSEKEAPVTVTETEVTVEEPEVTVEKVEEIVTGKVIAHTESFKEEGYLASELTEAEKNALAEFKEMVREALNKHEFTAPPAKEETVEEKKREETEEVAETITEEKSAAPTVVETKKEETSAVPAPEETKPAAPAAAEIKKEEKPVAPTPVESKLAAPVVTETKKEETPAPVETKPAAPVVTETKKEEAKPAAPVTTETKKEEKPPVTTETKKEEKPAPVETKPAAPVTAETKKDEKPAPVETKPAAPVTTETKKEEKAVTSAPVETKPATPVTTEVVTIEKAFAAEQEEATKTVEAIEESIVSITLPETAVSVEPEEVSIWGIPLLEDERSDVILLKFLRARDFKVKEAFTMLKNTVQWRKENNIDELLAEDLQGAEFEKMVFTHGVDKQGHVVIYSSYGEFQNKEIFSDKEKLNKFLKWRIQFQEKCVRSLDFSPEAKSSFVFVSDFRNAPGLGKRSLWQFIRRAVKQFEDNYPEFVAKELFINVPWWYIPYYKTFGNIIISPRTRSKMVLAGPSKTAETIFKYVAPEVVPVKYGGLSKESPFAVEDGVTEAVVKSSAKHIIELPASEGSTLSWELRVLGADVSYGAQFEPTNEASYTVIVSKNRKIGLTDEPVITDSFKAGEPGKIVITIDNNTFKKKKVIYRFKTQA</sequence>
<dbReference type="InterPro" id="IPR044834">
    <property type="entry name" value="PATL"/>
</dbReference>
<keyword evidence="8" id="KW-0472">Membrane</keyword>
<gene>
    <name evidence="13" type="primary">A09p054230.1_BraROA</name>
    <name evidence="13" type="ORF">IGI04_037150</name>
</gene>
<keyword evidence="14" id="KW-1185">Reference proteome</keyword>
<evidence type="ECO:0000259" key="11">
    <source>
        <dbReference type="PROSITE" id="PS50191"/>
    </source>
</evidence>
<keyword evidence="6" id="KW-0132">Cell division</keyword>
<comment type="subcellular location">
    <subcellularLocation>
        <location evidence="2">Cytoplasm</location>
    </subcellularLocation>
    <subcellularLocation>
        <location evidence="1">Membrane</location>
    </subcellularLocation>
</comment>
<keyword evidence="7" id="KW-0446">Lipid-binding</keyword>
<dbReference type="InterPro" id="IPR036598">
    <property type="entry name" value="GOLD_dom_sf"/>
</dbReference>
<dbReference type="PANTHER" id="PTHR45932">
    <property type="entry name" value="PATELLIN-1"/>
    <property type="match status" value="1"/>
</dbReference>
<feature type="compositionally biased region" description="Basic and acidic residues" evidence="10">
    <location>
        <begin position="129"/>
        <end position="148"/>
    </location>
</feature>
<evidence type="ECO:0000256" key="4">
    <source>
        <dbReference type="ARBA" id="ARBA00022448"/>
    </source>
</evidence>
<evidence type="ECO:0000256" key="10">
    <source>
        <dbReference type="SAM" id="MobiDB-lite"/>
    </source>
</evidence>
<reference evidence="13 14" key="1">
    <citation type="submission" date="2021-03" db="EMBL/GenBank/DDBJ databases">
        <authorList>
            <person name="King G.J."/>
            <person name="Bancroft I."/>
            <person name="Baten A."/>
            <person name="Bloomfield J."/>
            <person name="Borpatragohain P."/>
            <person name="He Z."/>
            <person name="Irish N."/>
            <person name="Irwin J."/>
            <person name="Liu K."/>
            <person name="Mauleon R.P."/>
            <person name="Moore J."/>
            <person name="Morris R."/>
            <person name="Ostergaard L."/>
            <person name="Wang B."/>
            <person name="Wells R."/>
        </authorList>
    </citation>
    <scope>NUCLEOTIDE SEQUENCE [LARGE SCALE GENOMIC DNA]</scope>
    <source>
        <strain evidence="13">R-o-18</strain>
        <tissue evidence="13">Leaf</tissue>
    </source>
</reference>
<dbReference type="CDD" id="cd00170">
    <property type="entry name" value="SEC14"/>
    <property type="match status" value="1"/>
</dbReference>
<dbReference type="PROSITE" id="PS50191">
    <property type="entry name" value="CRAL_TRIO"/>
    <property type="match status" value="1"/>
</dbReference>
<evidence type="ECO:0000256" key="8">
    <source>
        <dbReference type="ARBA" id="ARBA00023136"/>
    </source>
</evidence>
<evidence type="ECO:0000256" key="6">
    <source>
        <dbReference type="ARBA" id="ARBA00022618"/>
    </source>
</evidence>
<name>A0ABQ7LGH7_BRACM</name>
<dbReference type="InterPro" id="IPR056794">
    <property type="entry name" value="PATL1-6_C_GOLD"/>
</dbReference>
<dbReference type="InterPro" id="IPR009038">
    <property type="entry name" value="GOLD_dom"/>
</dbReference>
<feature type="compositionally biased region" description="Low complexity" evidence="10">
    <location>
        <begin position="9"/>
        <end position="19"/>
    </location>
</feature>
<keyword evidence="9" id="KW-0131">Cell cycle</keyword>
<dbReference type="Gene3D" id="3.40.525.10">
    <property type="entry name" value="CRAL-TRIO lipid binding domain"/>
    <property type="match status" value="1"/>
</dbReference>
<dbReference type="SUPFAM" id="SSF52087">
    <property type="entry name" value="CRAL/TRIO domain"/>
    <property type="match status" value="1"/>
</dbReference>
<dbReference type="SMART" id="SM00516">
    <property type="entry name" value="SEC14"/>
    <property type="match status" value="1"/>
</dbReference>
<dbReference type="Gene3D" id="2.60.120.680">
    <property type="entry name" value="GOLD domain"/>
    <property type="match status" value="1"/>
</dbReference>
<dbReference type="PROSITE" id="PS50866">
    <property type="entry name" value="GOLD"/>
    <property type="match status" value="1"/>
</dbReference>
<feature type="compositionally biased region" description="Basic and acidic residues" evidence="10">
    <location>
        <begin position="49"/>
        <end position="61"/>
    </location>
</feature>
<evidence type="ECO:0008006" key="15">
    <source>
        <dbReference type="Google" id="ProtNLM"/>
    </source>
</evidence>
<dbReference type="PRINTS" id="PR00180">
    <property type="entry name" value="CRETINALDHBP"/>
</dbReference>
<dbReference type="InterPro" id="IPR011074">
    <property type="entry name" value="CRAL/TRIO_N_dom"/>
</dbReference>
<accession>A0ABQ7LGH7</accession>
<evidence type="ECO:0000256" key="2">
    <source>
        <dbReference type="ARBA" id="ARBA00004496"/>
    </source>
</evidence>
<evidence type="ECO:0000256" key="9">
    <source>
        <dbReference type="ARBA" id="ARBA00023306"/>
    </source>
</evidence>